<proteinExistence type="predicted"/>
<dbReference type="Pfam" id="PF03732">
    <property type="entry name" value="Retrotrans_gag"/>
    <property type="match status" value="1"/>
</dbReference>
<evidence type="ECO:0000313" key="3">
    <source>
        <dbReference type="EMBL" id="JAV83379.1"/>
    </source>
</evidence>
<dbReference type="Gene3D" id="4.10.60.10">
    <property type="entry name" value="Zinc finger, CCHC-type"/>
    <property type="match status" value="1"/>
</dbReference>
<feature type="domain" description="CCHC-type" evidence="2">
    <location>
        <begin position="460"/>
        <end position="473"/>
    </location>
</feature>
<dbReference type="InterPro" id="IPR005162">
    <property type="entry name" value="Retrotrans_gag_dom"/>
</dbReference>
<reference evidence="3" key="1">
    <citation type="journal article" date="2016" name="Sci. Rep.">
        <title>Molecular characterization of firefly nuptial gifts: a multi-omics approach sheds light on postcopulatory sexual selection.</title>
        <authorList>
            <person name="Al-Wathiqui N."/>
            <person name="Fallon T.R."/>
            <person name="South A."/>
            <person name="Weng J.K."/>
            <person name="Lewis S.M."/>
        </authorList>
    </citation>
    <scope>NUCLEOTIDE SEQUENCE</scope>
</reference>
<dbReference type="GO" id="GO:0008270">
    <property type="term" value="F:zinc ion binding"/>
    <property type="evidence" value="ECO:0007669"/>
    <property type="project" value="UniProtKB-KW"/>
</dbReference>
<name>A0A1Y1MC29_PHOPY</name>
<dbReference type="EMBL" id="GEZM01035170">
    <property type="protein sequence ID" value="JAV83379.1"/>
    <property type="molecule type" value="Transcribed_RNA"/>
</dbReference>
<dbReference type="SMART" id="SM00343">
    <property type="entry name" value="ZnF_C2HC"/>
    <property type="match status" value="2"/>
</dbReference>
<keyword evidence="1" id="KW-0863">Zinc-finger</keyword>
<accession>A0A1Y1MC29</accession>
<dbReference type="PROSITE" id="PS50158">
    <property type="entry name" value="ZF_CCHC"/>
    <property type="match status" value="1"/>
</dbReference>
<dbReference type="InterPro" id="IPR036875">
    <property type="entry name" value="Znf_CCHC_sf"/>
</dbReference>
<dbReference type="InterPro" id="IPR001878">
    <property type="entry name" value="Znf_CCHC"/>
</dbReference>
<protein>
    <recommendedName>
        <fullName evidence="2">CCHC-type domain-containing protein</fullName>
    </recommendedName>
</protein>
<evidence type="ECO:0000256" key="1">
    <source>
        <dbReference type="PROSITE-ProRule" id="PRU00047"/>
    </source>
</evidence>
<evidence type="ECO:0000259" key="2">
    <source>
        <dbReference type="PROSITE" id="PS50158"/>
    </source>
</evidence>
<dbReference type="SUPFAM" id="SSF57756">
    <property type="entry name" value="Retrovirus zinc finger-like domains"/>
    <property type="match status" value="1"/>
</dbReference>
<organism evidence="3">
    <name type="scientific">Photinus pyralis</name>
    <name type="common">Common eastern firefly</name>
    <name type="synonym">Lampyris pyralis</name>
    <dbReference type="NCBI Taxonomy" id="7054"/>
    <lineage>
        <taxon>Eukaryota</taxon>
        <taxon>Metazoa</taxon>
        <taxon>Ecdysozoa</taxon>
        <taxon>Arthropoda</taxon>
        <taxon>Hexapoda</taxon>
        <taxon>Insecta</taxon>
        <taxon>Pterygota</taxon>
        <taxon>Neoptera</taxon>
        <taxon>Endopterygota</taxon>
        <taxon>Coleoptera</taxon>
        <taxon>Polyphaga</taxon>
        <taxon>Elateriformia</taxon>
        <taxon>Elateroidea</taxon>
        <taxon>Lampyridae</taxon>
        <taxon>Lampyrinae</taxon>
        <taxon>Photinus</taxon>
    </lineage>
</organism>
<keyword evidence="1" id="KW-0862">Zinc</keyword>
<keyword evidence="1" id="KW-0479">Metal-binding</keyword>
<dbReference type="AlphaFoldDB" id="A0A1Y1MC29"/>
<dbReference type="GO" id="GO:0003676">
    <property type="term" value="F:nucleic acid binding"/>
    <property type="evidence" value="ECO:0007669"/>
    <property type="project" value="InterPro"/>
</dbReference>
<sequence length="505" mass="57144">MEVNRLLGDELSYELAIRDMSTSGTVAEKRSALRGCLRLENSSLTPIPNLSKLDNKKELQVCSSKLQELEQCIESFDQTNRENEYKRIQTRLLHVQGRLKRLACENSEFTDLRSELLTHCMRLVEYLEEKYDPAEVQLQQGDNGSIIPIAQSTAPQPSMNPMMPGTSGPSVMQCSIMDEPIVEQIIPITENIASSPVHRPIRSQARPSHSSTAHPVGFFNDSIEMQQLLTKPKGAIIAKWNLTFDGQSSLPNFLERIEELRQAWNLSKEQVFESASQLFKGDALIWYRAVKGTIRNWDDLTSALKEAFLPCDYEYELMDEIRQRTQGIDEPVIVFIAVMENLFRRLSRFPSETVRVQSIKRNLQPYLQNQLALYTVHTIPYLTSLCKSIEDVKYRMKQFKPPPAQSTLNPDLAYHKHQRVISRTAALNVQDTEISTTDLSGGNNESQLPQAMAQLAVTTCWNCQNSGHVARACGQPKRIHCYRCGKPNVTLRNCPSCSGNGQGSH</sequence>